<dbReference type="RefSeq" id="WP_137090471.1">
    <property type="nucleotide sequence ID" value="NZ_CP028923.1"/>
</dbReference>
<dbReference type="KEGG" id="fpf:DCC35_09090"/>
<name>A0A4D7K1X9_9BACT</name>
<feature type="signal peptide" evidence="1">
    <location>
        <begin position="1"/>
        <end position="22"/>
    </location>
</feature>
<dbReference type="OrthoDB" id="1119476at2"/>
<dbReference type="AlphaFoldDB" id="A0A4D7K1X9"/>
<evidence type="ECO:0000256" key="1">
    <source>
        <dbReference type="SAM" id="SignalP"/>
    </source>
</evidence>
<organism evidence="2 3">
    <name type="scientific">Mangrovivirga cuniculi</name>
    <dbReference type="NCBI Taxonomy" id="2715131"/>
    <lineage>
        <taxon>Bacteria</taxon>
        <taxon>Pseudomonadati</taxon>
        <taxon>Bacteroidota</taxon>
        <taxon>Cytophagia</taxon>
        <taxon>Cytophagales</taxon>
        <taxon>Mangrovivirgaceae</taxon>
        <taxon>Mangrovivirga</taxon>
    </lineage>
</organism>
<sequence>MKTIFKPILFLFLLITFNSCSLKEECPSCFTPPVNFYFEFVDSTTGENLITNGTYDPEQIQIINIDDESTIEYNLVTEDDLNIIKVSSIGWETEVVNYRFDLAGNELFTFRVDATRKNEDCCSYTEYNEIAVSGIDYEIVDGTNIYKIKLD</sequence>
<proteinExistence type="predicted"/>
<dbReference type="EMBL" id="CP028923">
    <property type="protein sequence ID" value="QCK14884.1"/>
    <property type="molecule type" value="Genomic_DNA"/>
</dbReference>
<gene>
    <name evidence="2" type="ORF">DCC35_09090</name>
</gene>
<accession>A0A4D7K1X9</accession>
<evidence type="ECO:0000313" key="2">
    <source>
        <dbReference type="EMBL" id="QCK14884.1"/>
    </source>
</evidence>
<protein>
    <recommendedName>
        <fullName evidence="4">Lipoprotein</fullName>
    </recommendedName>
</protein>
<reference evidence="2 3" key="1">
    <citation type="submission" date="2018-04" db="EMBL/GenBank/DDBJ databases">
        <title>Complete genome uncultured novel isolate.</title>
        <authorList>
            <person name="Merlino G."/>
        </authorList>
    </citation>
    <scope>NUCLEOTIDE SEQUENCE [LARGE SCALE GENOMIC DNA]</scope>
    <source>
        <strain evidence="3">R1DC9</strain>
    </source>
</reference>
<dbReference type="Proteomes" id="UP000298616">
    <property type="component" value="Chromosome"/>
</dbReference>
<keyword evidence="3" id="KW-1185">Reference proteome</keyword>
<keyword evidence="1" id="KW-0732">Signal</keyword>
<feature type="chain" id="PRO_5020685203" description="Lipoprotein" evidence="1">
    <location>
        <begin position="23"/>
        <end position="151"/>
    </location>
</feature>
<evidence type="ECO:0008006" key="4">
    <source>
        <dbReference type="Google" id="ProtNLM"/>
    </source>
</evidence>
<evidence type="ECO:0000313" key="3">
    <source>
        <dbReference type="Proteomes" id="UP000298616"/>
    </source>
</evidence>